<accession>A0AAD7RW60</accession>
<sequence>MDRWSAESLWAAPHRLLLGRLSPDSGRWRTGGPRPVELLGSLYASRVGWSKRARERLGPCFTTADQVLTGARVENFRPVGRPLGLAPQEEVGSS</sequence>
<protein>
    <submittedName>
        <fullName evidence="1">Uncharacterized protein</fullName>
    </submittedName>
</protein>
<comment type="caution">
    <text evidence="1">The sequence shown here is derived from an EMBL/GenBank/DDBJ whole genome shotgun (WGS) entry which is preliminary data.</text>
</comment>
<gene>
    <name evidence="1" type="ORF">AAFF_G00090800</name>
</gene>
<dbReference type="EMBL" id="JAINUG010000159">
    <property type="protein sequence ID" value="KAJ8391293.1"/>
    <property type="molecule type" value="Genomic_DNA"/>
</dbReference>
<evidence type="ECO:0000313" key="1">
    <source>
        <dbReference type="EMBL" id="KAJ8391293.1"/>
    </source>
</evidence>
<proteinExistence type="predicted"/>
<reference evidence="1" key="1">
    <citation type="journal article" date="2023" name="Science">
        <title>Genome structures resolve the early diversification of teleost fishes.</title>
        <authorList>
            <person name="Parey E."/>
            <person name="Louis A."/>
            <person name="Montfort J."/>
            <person name="Bouchez O."/>
            <person name="Roques C."/>
            <person name="Iampietro C."/>
            <person name="Lluch J."/>
            <person name="Castinel A."/>
            <person name="Donnadieu C."/>
            <person name="Desvignes T."/>
            <person name="Floi Bucao C."/>
            <person name="Jouanno E."/>
            <person name="Wen M."/>
            <person name="Mejri S."/>
            <person name="Dirks R."/>
            <person name="Jansen H."/>
            <person name="Henkel C."/>
            <person name="Chen W.J."/>
            <person name="Zahm M."/>
            <person name="Cabau C."/>
            <person name="Klopp C."/>
            <person name="Thompson A.W."/>
            <person name="Robinson-Rechavi M."/>
            <person name="Braasch I."/>
            <person name="Lecointre G."/>
            <person name="Bobe J."/>
            <person name="Postlethwait J.H."/>
            <person name="Berthelot C."/>
            <person name="Roest Crollius H."/>
            <person name="Guiguen Y."/>
        </authorList>
    </citation>
    <scope>NUCLEOTIDE SEQUENCE</scope>
    <source>
        <strain evidence="1">NC1722</strain>
    </source>
</reference>
<name>A0AAD7RW60_9TELE</name>
<dbReference type="AlphaFoldDB" id="A0AAD7RW60"/>
<dbReference type="Proteomes" id="UP001221898">
    <property type="component" value="Unassembled WGS sequence"/>
</dbReference>
<evidence type="ECO:0000313" key="2">
    <source>
        <dbReference type="Proteomes" id="UP001221898"/>
    </source>
</evidence>
<organism evidence="1 2">
    <name type="scientific">Aldrovandia affinis</name>
    <dbReference type="NCBI Taxonomy" id="143900"/>
    <lineage>
        <taxon>Eukaryota</taxon>
        <taxon>Metazoa</taxon>
        <taxon>Chordata</taxon>
        <taxon>Craniata</taxon>
        <taxon>Vertebrata</taxon>
        <taxon>Euteleostomi</taxon>
        <taxon>Actinopterygii</taxon>
        <taxon>Neopterygii</taxon>
        <taxon>Teleostei</taxon>
        <taxon>Notacanthiformes</taxon>
        <taxon>Halosauridae</taxon>
        <taxon>Aldrovandia</taxon>
    </lineage>
</organism>
<keyword evidence="2" id="KW-1185">Reference proteome</keyword>